<accession>A0A5M6Z8L1</accession>
<comment type="similarity">
    <text evidence="1">Belongs to the peptidase M24B family.</text>
</comment>
<dbReference type="InterPro" id="IPR036005">
    <property type="entry name" value="Creatinase/aminopeptidase-like"/>
</dbReference>
<dbReference type="Pfam" id="PF00557">
    <property type="entry name" value="Peptidase_M24"/>
    <property type="match status" value="1"/>
</dbReference>
<proteinExistence type="inferred from homology"/>
<dbReference type="Pfam" id="PF01321">
    <property type="entry name" value="Creatinase_N"/>
    <property type="match status" value="1"/>
</dbReference>
<keyword evidence="7" id="KW-0031">Aminopeptidase</keyword>
<evidence type="ECO:0000259" key="5">
    <source>
        <dbReference type="Pfam" id="PF01321"/>
    </source>
</evidence>
<dbReference type="SUPFAM" id="SSF55920">
    <property type="entry name" value="Creatinase/aminopeptidase"/>
    <property type="match status" value="1"/>
</dbReference>
<evidence type="ECO:0000259" key="6">
    <source>
        <dbReference type="Pfam" id="PF16188"/>
    </source>
</evidence>
<dbReference type="EMBL" id="VWOJ01000005">
    <property type="protein sequence ID" value="KAA5800976.1"/>
    <property type="molecule type" value="Genomic_DNA"/>
</dbReference>
<keyword evidence="8" id="KW-1185">Reference proteome</keyword>
<dbReference type="Pfam" id="PF16188">
    <property type="entry name" value="Peptidase_M24_C"/>
    <property type="match status" value="1"/>
</dbReference>
<comment type="caution">
    <text evidence="7">The sequence shown here is derived from an EMBL/GenBank/DDBJ whole genome shotgun (WGS) entry which is preliminary data.</text>
</comment>
<keyword evidence="7" id="KW-0645">Protease</keyword>
<feature type="domain" description="Creatinase N-terminal" evidence="5">
    <location>
        <begin position="24"/>
        <end position="149"/>
    </location>
</feature>
<dbReference type="GO" id="GO:0070006">
    <property type="term" value="F:metalloaminopeptidase activity"/>
    <property type="evidence" value="ECO:0007669"/>
    <property type="project" value="InterPro"/>
</dbReference>
<reference evidence="7 8" key="1">
    <citation type="submission" date="2019-09" db="EMBL/GenBank/DDBJ databases">
        <authorList>
            <person name="Kevbrin V."/>
            <person name="Grouzdev D.S."/>
        </authorList>
    </citation>
    <scope>NUCLEOTIDE SEQUENCE [LARGE SCALE GENOMIC DNA]</scope>
    <source>
        <strain evidence="7 8">G-192</strain>
    </source>
</reference>
<dbReference type="GO" id="GO:0046872">
    <property type="term" value="F:metal ion binding"/>
    <property type="evidence" value="ECO:0007669"/>
    <property type="project" value="UniProtKB-KW"/>
</dbReference>
<dbReference type="Pfam" id="PF16189">
    <property type="entry name" value="Creatinase_N_2"/>
    <property type="match status" value="1"/>
</dbReference>
<dbReference type="InterPro" id="IPR029149">
    <property type="entry name" value="Creatin/AminoP/Spt16_N"/>
</dbReference>
<gene>
    <name evidence="7" type="ORF">F1654_13010</name>
</gene>
<dbReference type="InterPro" id="IPR032416">
    <property type="entry name" value="Peptidase_M24_C"/>
</dbReference>
<dbReference type="SUPFAM" id="SSF53092">
    <property type="entry name" value="Creatinase/prolidase N-terminal domain"/>
    <property type="match status" value="2"/>
</dbReference>
<dbReference type="Gene3D" id="3.90.230.10">
    <property type="entry name" value="Creatinase/methionine aminopeptidase superfamily"/>
    <property type="match status" value="1"/>
</dbReference>
<protein>
    <submittedName>
        <fullName evidence="7">Aminopeptidase P family protein</fullName>
    </submittedName>
</protein>
<evidence type="ECO:0000313" key="7">
    <source>
        <dbReference type="EMBL" id="KAA5800976.1"/>
    </source>
</evidence>
<evidence type="ECO:0000259" key="4">
    <source>
        <dbReference type="Pfam" id="PF00557"/>
    </source>
</evidence>
<dbReference type="FunFam" id="3.90.230.10:FF:000009">
    <property type="entry name" value="xaa-Pro aminopeptidase 2"/>
    <property type="match status" value="1"/>
</dbReference>
<dbReference type="InterPro" id="IPR000994">
    <property type="entry name" value="Pept_M24"/>
</dbReference>
<dbReference type="InterPro" id="IPR050422">
    <property type="entry name" value="X-Pro_aminopeptidase_P"/>
</dbReference>
<keyword evidence="2" id="KW-0479">Metal-binding</keyword>
<dbReference type="RefSeq" id="WP_150023995.1">
    <property type="nucleotide sequence ID" value="NZ_VWOJ01000005.1"/>
</dbReference>
<dbReference type="InterPro" id="IPR000587">
    <property type="entry name" value="Creatinase_N"/>
</dbReference>
<evidence type="ECO:0000256" key="3">
    <source>
        <dbReference type="ARBA" id="ARBA00022801"/>
    </source>
</evidence>
<evidence type="ECO:0000256" key="2">
    <source>
        <dbReference type="ARBA" id="ARBA00022723"/>
    </source>
</evidence>
<dbReference type="PANTHER" id="PTHR43763">
    <property type="entry name" value="XAA-PRO AMINOPEPTIDASE 1"/>
    <property type="match status" value="1"/>
</dbReference>
<evidence type="ECO:0000313" key="8">
    <source>
        <dbReference type="Proteomes" id="UP000325122"/>
    </source>
</evidence>
<dbReference type="InterPro" id="IPR033740">
    <property type="entry name" value="Pept_M24B"/>
</dbReference>
<dbReference type="PANTHER" id="PTHR43763:SF6">
    <property type="entry name" value="XAA-PRO AMINOPEPTIDASE 1"/>
    <property type="match status" value="1"/>
</dbReference>
<keyword evidence="3" id="KW-0378">Hydrolase</keyword>
<sequence>MTQPIQNFDVKGGPHLGRDHLPLLRAALKTAGLDGFIIPHEDEYNNEYLPANAERLAWATGFTGSAGAAIVLTGKAAVFVDGRYTEQVKAQVDAKLFEYVDLMEPGPAGWLKAHAPKGARIGYDPRLHAPDALARLKDGAKAAGAELIALDDNPIDAAWRDRPPAPRAAVVPHPEMFSGEDHGAKRRRIARELEAQGADACVITSPASIAWLFNLRGGDVACTPLPLAAALLDSDARATLFIEESKLTAAARAHLGNEVAVRPESEFGDALKAMSGKRVLADPASASVWVFQQLEAGGASVVRQSDPAALPRACKNAVEIEGARQAHIRDGEALVRFLHWLDTEAQSGHEDEITAALKLEEFRKALPELKDLSFETISAAGPNGAFPHYRVNTASALKLAPGSLYLVDSGGQYPDGTTDVTRTVPIGEPTAEMRRHFTLVLKGHIALSVIRFPEGTTGSALDALARAPLWMAGLDYDHGTGHGVGSYLGVHEGPQRIAKAPNAVALRPGMIVSNEPGYYEIGAYGIRIENLQVVTPPAPVEGGNRAMLGFESLTMAPIHRGLIDTTLLSPSEIAWLDAYHAEVRKRVLPRLDGEAATWLIKATEPLYGATP</sequence>
<name>A0A5M6Z8L1_9PROT</name>
<feature type="domain" description="Peptidase M24" evidence="4">
    <location>
        <begin position="322"/>
        <end position="535"/>
    </location>
</feature>
<evidence type="ECO:0000256" key="1">
    <source>
        <dbReference type="ARBA" id="ARBA00008766"/>
    </source>
</evidence>
<dbReference type="AlphaFoldDB" id="A0A5M6Z8L1"/>
<dbReference type="CDD" id="cd01085">
    <property type="entry name" value="APP"/>
    <property type="match status" value="1"/>
</dbReference>
<dbReference type="Gene3D" id="3.40.350.10">
    <property type="entry name" value="Creatinase/prolidase N-terminal domain"/>
    <property type="match status" value="2"/>
</dbReference>
<dbReference type="GO" id="GO:0005737">
    <property type="term" value="C:cytoplasm"/>
    <property type="evidence" value="ECO:0007669"/>
    <property type="project" value="UniProtKB-ARBA"/>
</dbReference>
<feature type="domain" description="Peptidase M24 C-terminal" evidence="6">
    <location>
        <begin position="547"/>
        <end position="606"/>
    </location>
</feature>
<organism evidence="7 8">
    <name type="scientific">Alkalicaulis satelles</name>
    <dbReference type="NCBI Taxonomy" id="2609175"/>
    <lineage>
        <taxon>Bacteria</taxon>
        <taxon>Pseudomonadati</taxon>
        <taxon>Pseudomonadota</taxon>
        <taxon>Alphaproteobacteria</taxon>
        <taxon>Maricaulales</taxon>
        <taxon>Maricaulaceae</taxon>
        <taxon>Alkalicaulis</taxon>
    </lineage>
</organism>
<dbReference type="Proteomes" id="UP000325122">
    <property type="component" value="Unassembled WGS sequence"/>
</dbReference>